<dbReference type="AlphaFoldDB" id="A0A4Y2IZR5"/>
<gene>
    <name evidence="2" type="ORF">AVEN_30702_1</name>
</gene>
<reference evidence="2 3" key="1">
    <citation type="journal article" date="2019" name="Sci. Rep.">
        <title>Orb-weaving spider Araneus ventricosus genome elucidates the spidroin gene catalogue.</title>
        <authorList>
            <person name="Kono N."/>
            <person name="Nakamura H."/>
            <person name="Ohtoshi R."/>
            <person name="Moran D.A.P."/>
            <person name="Shinohara A."/>
            <person name="Yoshida Y."/>
            <person name="Fujiwara M."/>
            <person name="Mori M."/>
            <person name="Tomita M."/>
            <person name="Arakawa K."/>
        </authorList>
    </citation>
    <scope>NUCLEOTIDE SEQUENCE [LARGE SCALE GENOMIC DNA]</scope>
</reference>
<keyword evidence="3" id="KW-1185">Reference proteome</keyword>
<dbReference type="EMBL" id="BGPR01003044">
    <property type="protein sequence ID" value="GBM82938.1"/>
    <property type="molecule type" value="Genomic_DNA"/>
</dbReference>
<evidence type="ECO:0000256" key="1">
    <source>
        <dbReference type="SAM" id="SignalP"/>
    </source>
</evidence>
<organism evidence="2 3">
    <name type="scientific">Araneus ventricosus</name>
    <name type="common">Orbweaver spider</name>
    <name type="synonym">Epeira ventricosa</name>
    <dbReference type="NCBI Taxonomy" id="182803"/>
    <lineage>
        <taxon>Eukaryota</taxon>
        <taxon>Metazoa</taxon>
        <taxon>Ecdysozoa</taxon>
        <taxon>Arthropoda</taxon>
        <taxon>Chelicerata</taxon>
        <taxon>Arachnida</taxon>
        <taxon>Araneae</taxon>
        <taxon>Araneomorphae</taxon>
        <taxon>Entelegynae</taxon>
        <taxon>Araneoidea</taxon>
        <taxon>Araneidae</taxon>
        <taxon>Araneus</taxon>
    </lineage>
</organism>
<dbReference type="Proteomes" id="UP000499080">
    <property type="component" value="Unassembled WGS sequence"/>
</dbReference>
<feature type="chain" id="PRO_5021294549" evidence="1">
    <location>
        <begin position="22"/>
        <end position="91"/>
    </location>
</feature>
<keyword evidence="1" id="KW-0732">Signal</keyword>
<proteinExistence type="predicted"/>
<evidence type="ECO:0000313" key="3">
    <source>
        <dbReference type="Proteomes" id="UP000499080"/>
    </source>
</evidence>
<protein>
    <submittedName>
        <fullName evidence="2">Uncharacterized protein</fullName>
    </submittedName>
</protein>
<sequence length="91" mass="10174">MSRPLGAFTAVWLIFAPLALGSIRESLGEITPTGLVTVYEERTPPHAPCLMLLRQPYRLNGHGTCSKTDKQFQKWHFRTEGVLKSEDSSNS</sequence>
<feature type="signal peptide" evidence="1">
    <location>
        <begin position="1"/>
        <end position="21"/>
    </location>
</feature>
<name>A0A4Y2IZR5_ARAVE</name>
<accession>A0A4Y2IZR5</accession>
<evidence type="ECO:0000313" key="2">
    <source>
        <dbReference type="EMBL" id="GBM82938.1"/>
    </source>
</evidence>
<comment type="caution">
    <text evidence="2">The sequence shown here is derived from an EMBL/GenBank/DDBJ whole genome shotgun (WGS) entry which is preliminary data.</text>
</comment>